<evidence type="ECO:0000313" key="1">
    <source>
        <dbReference type="EMBL" id="ERT05392.1"/>
    </source>
</evidence>
<keyword evidence="1" id="KW-0489">Methyltransferase</keyword>
<proteinExistence type="predicted"/>
<name>U7QDX9_9CYAN</name>
<accession>U7QDX9</accession>
<evidence type="ECO:0000313" key="2">
    <source>
        <dbReference type="Proteomes" id="UP000017127"/>
    </source>
</evidence>
<organism evidence="1 2">
    <name type="scientific">Lyngbya aestuarii BL J</name>
    <dbReference type="NCBI Taxonomy" id="1348334"/>
    <lineage>
        <taxon>Bacteria</taxon>
        <taxon>Bacillati</taxon>
        <taxon>Cyanobacteriota</taxon>
        <taxon>Cyanophyceae</taxon>
        <taxon>Oscillatoriophycideae</taxon>
        <taxon>Oscillatoriales</taxon>
        <taxon>Microcoleaceae</taxon>
        <taxon>Lyngbya</taxon>
    </lineage>
</organism>
<comment type="caution">
    <text evidence="1">The sequence shown here is derived from an EMBL/GenBank/DDBJ whole genome shotgun (WGS) entry which is preliminary data.</text>
</comment>
<reference evidence="1 2" key="1">
    <citation type="journal article" date="2013" name="Front. Microbiol.">
        <title>Comparative genomic analyses of the cyanobacterium, Lyngbya aestuarii BL J, a powerful hydrogen producer.</title>
        <authorList>
            <person name="Kothari A."/>
            <person name="Vaughn M."/>
            <person name="Garcia-Pichel F."/>
        </authorList>
    </citation>
    <scope>NUCLEOTIDE SEQUENCE [LARGE SCALE GENOMIC DNA]</scope>
    <source>
        <strain evidence="1 2">BL J</strain>
    </source>
</reference>
<dbReference type="GO" id="GO:0032259">
    <property type="term" value="P:methylation"/>
    <property type="evidence" value="ECO:0007669"/>
    <property type="project" value="UniProtKB-KW"/>
</dbReference>
<dbReference type="Proteomes" id="UP000017127">
    <property type="component" value="Unassembled WGS sequence"/>
</dbReference>
<protein>
    <submittedName>
        <fullName evidence="1">Putative methyltransferase-like protein</fullName>
    </submittedName>
</protein>
<keyword evidence="2" id="KW-1185">Reference proteome</keyword>
<dbReference type="GO" id="GO:0008168">
    <property type="term" value="F:methyltransferase activity"/>
    <property type="evidence" value="ECO:0007669"/>
    <property type="project" value="UniProtKB-KW"/>
</dbReference>
<dbReference type="EMBL" id="AUZM01000059">
    <property type="protein sequence ID" value="ERT05392.1"/>
    <property type="molecule type" value="Genomic_DNA"/>
</dbReference>
<sequence>MGAGLRFNSGTSNPDSSLGVNELFVQQALVDCLKLGDIFLDIDAHVGFFTKLGRSDSTLERLLRWRQMAGEKCDRYA</sequence>
<gene>
    <name evidence="1" type="ORF">M595_4676</name>
</gene>
<dbReference type="AlphaFoldDB" id="U7QDX9"/>
<keyword evidence="1" id="KW-0808">Transferase</keyword>